<sequence length="98" mass="10195">MPANTSNPETPCMSNDSTTSTSGQSPTLFQSSTPSPTGANSTDNSSELTAAPASPPLEEEKRLLFKATLGCVAMNRLLETASPSMIEYLTGPATTKRA</sequence>
<reference evidence="3" key="1">
    <citation type="submission" date="2024-06" db="EMBL/GenBank/DDBJ databases">
        <title>Multi-omics analyses provide insights into the biosynthesis of the anticancer antibiotic pleurotin in Hohenbuehelia grisea.</title>
        <authorList>
            <person name="Weaver J.A."/>
            <person name="Alberti F."/>
        </authorList>
    </citation>
    <scope>NUCLEOTIDE SEQUENCE [LARGE SCALE GENOMIC DNA]</scope>
    <source>
        <strain evidence="3">T-177</strain>
    </source>
</reference>
<feature type="compositionally biased region" description="Polar residues" evidence="1">
    <location>
        <begin position="1"/>
        <end position="48"/>
    </location>
</feature>
<accession>A0ABR3JYM0</accession>
<gene>
    <name evidence="2" type="ORF">HGRIS_006002</name>
</gene>
<evidence type="ECO:0000313" key="2">
    <source>
        <dbReference type="EMBL" id="KAL0961009.1"/>
    </source>
</evidence>
<proteinExistence type="predicted"/>
<evidence type="ECO:0000313" key="3">
    <source>
        <dbReference type="Proteomes" id="UP001556367"/>
    </source>
</evidence>
<organism evidence="2 3">
    <name type="scientific">Hohenbuehelia grisea</name>
    <dbReference type="NCBI Taxonomy" id="104357"/>
    <lineage>
        <taxon>Eukaryota</taxon>
        <taxon>Fungi</taxon>
        <taxon>Dikarya</taxon>
        <taxon>Basidiomycota</taxon>
        <taxon>Agaricomycotina</taxon>
        <taxon>Agaricomycetes</taxon>
        <taxon>Agaricomycetidae</taxon>
        <taxon>Agaricales</taxon>
        <taxon>Pleurotineae</taxon>
        <taxon>Pleurotaceae</taxon>
        <taxon>Hohenbuehelia</taxon>
    </lineage>
</organism>
<keyword evidence="3" id="KW-1185">Reference proteome</keyword>
<protein>
    <submittedName>
        <fullName evidence="2">Uncharacterized protein</fullName>
    </submittedName>
</protein>
<feature type="region of interest" description="Disordered" evidence="1">
    <location>
        <begin position="1"/>
        <end position="57"/>
    </location>
</feature>
<comment type="caution">
    <text evidence="2">The sequence shown here is derived from an EMBL/GenBank/DDBJ whole genome shotgun (WGS) entry which is preliminary data.</text>
</comment>
<name>A0ABR3JYM0_9AGAR</name>
<dbReference type="Proteomes" id="UP001556367">
    <property type="component" value="Unassembled WGS sequence"/>
</dbReference>
<evidence type="ECO:0000256" key="1">
    <source>
        <dbReference type="SAM" id="MobiDB-lite"/>
    </source>
</evidence>
<dbReference type="EMBL" id="JASNQZ010000001">
    <property type="protein sequence ID" value="KAL0961009.1"/>
    <property type="molecule type" value="Genomic_DNA"/>
</dbReference>